<evidence type="ECO:0000313" key="2">
    <source>
        <dbReference type="Proteomes" id="UP000479639"/>
    </source>
</evidence>
<name>A0A7C8BS09_9ACTN</name>
<proteinExistence type="predicted"/>
<reference evidence="1 2" key="1">
    <citation type="submission" date="2019-09" db="EMBL/GenBank/DDBJ databases">
        <title>Whole genome shotgun sequencing (WGS) of Ellagibacter isourolithinifaciens DSM 104140(T) and Adlercreutzia muris DSM 29508(T).</title>
        <authorList>
            <person name="Stoll D.A."/>
            <person name="Danylec N."/>
            <person name="Huch M."/>
        </authorList>
    </citation>
    <scope>NUCLEOTIDE SEQUENCE [LARGE SCALE GENOMIC DNA]</scope>
    <source>
        <strain evidence="1 2">DSM 29508</strain>
    </source>
</reference>
<keyword evidence="2" id="KW-1185">Reference proteome</keyword>
<evidence type="ECO:0000313" key="1">
    <source>
        <dbReference type="EMBL" id="KAB1651093.1"/>
    </source>
</evidence>
<dbReference type="Proteomes" id="UP000479639">
    <property type="component" value="Unassembled WGS sequence"/>
</dbReference>
<sequence length="67" mass="6682">MGNSTASAAAEAAMADIFTGTLMSGGLTFASFERSALTEGHAIMARAMGRALERPGAALCAEPPPPA</sequence>
<dbReference type="RefSeq" id="WP_151429802.1">
    <property type="nucleotide sequence ID" value="NZ_JANJZI010000009.1"/>
</dbReference>
<dbReference type="AlphaFoldDB" id="A0A7C8BS09"/>
<gene>
    <name evidence="1" type="ORF">F8D48_02280</name>
</gene>
<accession>A0A7C8BS09</accession>
<protein>
    <submittedName>
        <fullName evidence="1">Uncharacterized protein</fullName>
    </submittedName>
</protein>
<comment type="caution">
    <text evidence="1">The sequence shown here is derived from an EMBL/GenBank/DDBJ whole genome shotgun (WGS) entry which is preliminary data.</text>
</comment>
<dbReference type="EMBL" id="WAJS01000005">
    <property type="protein sequence ID" value="KAB1651093.1"/>
    <property type="molecule type" value="Genomic_DNA"/>
</dbReference>
<organism evidence="1 2">
    <name type="scientific">Adlercreutzia muris</name>
    <dbReference type="NCBI Taxonomy" id="1796610"/>
    <lineage>
        <taxon>Bacteria</taxon>
        <taxon>Bacillati</taxon>
        <taxon>Actinomycetota</taxon>
        <taxon>Coriobacteriia</taxon>
        <taxon>Eggerthellales</taxon>
        <taxon>Eggerthellaceae</taxon>
        <taxon>Adlercreutzia</taxon>
    </lineage>
</organism>